<organism evidence="1 2">
    <name type="scientific">Thermothielavioides terrestris (strain ATCC 38088 / NRRL 8126)</name>
    <name type="common">Thielavia terrestris</name>
    <dbReference type="NCBI Taxonomy" id="578455"/>
    <lineage>
        <taxon>Eukaryota</taxon>
        <taxon>Fungi</taxon>
        <taxon>Dikarya</taxon>
        <taxon>Ascomycota</taxon>
        <taxon>Pezizomycotina</taxon>
        <taxon>Sordariomycetes</taxon>
        <taxon>Sordariomycetidae</taxon>
        <taxon>Sordariales</taxon>
        <taxon>Chaetomiaceae</taxon>
        <taxon>Thermothielavioides</taxon>
        <taxon>Thermothielavioides terrestris</taxon>
    </lineage>
</organism>
<name>G2RDL8_THETT</name>
<evidence type="ECO:0000313" key="2">
    <source>
        <dbReference type="Proteomes" id="UP000008181"/>
    </source>
</evidence>
<sequence length="53" mass="5874">MVRVTFCLGLALVLSVFWFPGSGFSASSVLMSHLTLRYNPSLPTMTLWPVNEV</sequence>
<keyword evidence="2" id="KW-1185">Reference proteome</keyword>
<dbReference type="GeneID" id="11519371"/>
<dbReference type="KEGG" id="ttt:THITE_2122588"/>
<evidence type="ECO:0000313" key="1">
    <source>
        <dbReference type="EMBL" id="AEO70803.1"/>
    </source>
</evidence>
<gene>
    <name evidence="1" type="ORF">THITE_2122588</name>
</gene>
<protein>
    <submittedName>
        <fullName evidence="1">Uncharacterized protein</fullName>
    </submittedName>
</protein>
<dbReference type="RefSeq" id="XP_003657139.1">
    <property type="nucleotide sequence ID" value="XM_003657091.1"/>
</dbReference>
<dbReference type="EMBL" id="CP003013">
    <property type="protein sequence ID" value="AEO70803.1"/>
    <property type="molecule type" value="Genomic_DNA"/>
</dbReference>
<accession>G2RDL8</accession>
<dbReference type="AlphaFoldDB" id="G2RDL8"/>
<dbReference type="HOGENOM" id="CLU_3070353_0_0_1"/>
<proteinExistence type="predicted"/>
<reference evidence="1 2" key="1">
    <citation type="journal article" date="2011" name="Nat. Biotechnol.">
        <title>Comparative genomic analysis of the thermophilic biomass-degrading fungi Myceliophthora thermophila and Thielavia terrestris.</title>
        <authorList>
            <person name="Berka R.M."/>
            <person name="Grigoriev I.V."/>
            <person name="Otillar R."/>
            <person name="Salamov A."/>
            <person name="Grimwood J."/>
            <person name="Reid I."/>
            <person name="Ishmael N."/>
            <person name="John T."/>
            <person name="Darmond C."/>
            <person name="Moisan M.-C."/>
            <person name="Henrissat B."/>
            <person name="Coutinho P.M."/>
            <person name="Lombard V."/>
            <person name="Natvig D.O."/>
            <person name="Lindquist E."/>
            <person name="Schmutz J."/>
            <person name="Lucas S."/>
            <person name="Harris P."/>
            <person name="Powlowski J."/>
            <person name="Bellemare A."/>
            <person name="Taylor D."/>
            <person name="Butler G."/>
            <person name="de Vries R.P."/>
            <person name="Allijn I.E."/>
            <person name="van den Brink J."/>
            <person name="Ushinsky S."/>
            <person name="Storms R."/>
            <person name="Powell A.J."/>
            <person name="Paulsen I.T."/>
            <person name="Elbourne L.D.H."/>
            <person name="Baker S.E."/>
            <person name="Magnuson J."/>
            <person name="LaBoissiere S."/>
            <person name="Clutterbuck A.J."/>
            <person name="Martinez D."/>
            <person name="Wogulis M."/>
            <person name="de Leon A.L."/>
            <person name="Rey M.W."/>
            <person name="Tsang A."/>
        </authorList>
    </citation>
    <scope>NUCLEOTIDE SEQUENCE [LARGE SCALE GENOMIC DNA]</scope>
    <source>
        <strain evidence="2">ATCC 38088 / NRRL 8126</strain>
    </source>
</reference>
<dbReference type="Proteomes" id="UP000008181">
    <property type="component" value="Chromosome 5"/>
</dbReference>